<dbReference type="InterPro" id="IPR036582">
    <property type="entry name" value="Mao_N_sf"/>
</dbReference>
<protein>
    <recommendedName>
        <fullName evidence="1">Copper amine oxidase-like N-terminal domain-containing protein</fullName>
    </recommendedName>
</protein>
<feature type="domain" description="Copper amine oxidase-like N-terminal" evidence="1">
    <location>
        <begin position="38"/>
        <end position="141"/>
    </location>
</feature>
<keyword evidence="3" id="KW-1185">Reference proteome</keyword>
<dbReference type="PANTHER" id="PTHR37841:SF1">
    <property type="entry name" value="DUF3298 DOMAIN-CONTAINING PROTEIN"/>
    <property type="match status" value="1"/>
</dbReference>
<dbReference type="EMBL" id="BMKR01000052">
    <property type="protein sequence ID" value="GGG11049.1"/>
    <property type="molecule type" value="Genomic_DNA"/>
</dbReference>
<dbReference type="SUPFAM" id="SSF55383">
    <property type="entry name" value="Copper amine oxidase, domain N"/>
    <property type="match status" value="1"/>
</dbReference>
<dbReference type="Pfam" id="PF07833">
    <property type="entry name" value="Cu_amine_oxidN1"/>
    <property type="match status" value="1"/>
</dbReference>
<dbReference type="RefSeq" id="WP_189032015.1">
    <property type="nucleotide sequence ID" value="NZ_BMKR01000052.1"/>
</dbReference>
<dbReference type="Proteomes" id="UP000637643">
    <property type="component" value="Unassembled WGS sequence"/>
</dbReference>
<reference evidence="2" key="1">
    <citation type="journal article" date="2014" name="Int. J. Syst. Evol. Microbiol.">
        <title>Complete genome sequence of Corynebacterium casei LMG S-19264T (=DSM 44701T), isolated from a smear-ripened cheese.</title>
        <authorList>
            <consortium name="US DOE Joint Genome Institute (JGI-PGF)"/>
            <person name="Walter F."/>
            <person name="Albersmeier A."/>
            <person name="Kalinowski J."/>
            <person name="Ruckert C."/>
        </authorList>
    </citation>
    <scope>NUCLEOTIDE SEQUENCE</scope>
    <source>
        <strain evidence="2">CGMCC 1.16134</strain>
    </source>
</reference>
<accession>A0A917D5G1</accession>
<dbReference type="InterPro" id="IPR012854">
    <property type="entry name" value="Cu_amine_oxidase-like_N"/>
</dbReference>
<dbReference type="PANTHER" id="PTHR37841">
    <property type="entry name" value="GLR2918 PROTEIN"/>
    <property type="match status" value="1"/>
</dbReference>
<dbReference type="Pfam" id="PF14903">
    <property type="entry name" value="WG_beta_rep"/>
    <property type="match status" value="7"/>
</dbReference>
<reference evidence="2" key="2">
    <citation type="submission" date="2020-09" db="EMBL/GenBank/DDBJ databases">
        <authorList>
            <person name="Sun Q."/>
            <person name="Zhou Y."/>
        </authorList>
    </citation>
    <scope>NUCLEOTIDE SEQUENCE</scope>
    <source>
        <strain evidence="2">CGMCC 1.16134</strain>
    </source>
</reference>
<dbReference type="Gene3D" id="3.30.457.10">
    <property type="entry name" value="Copper amine oxidase-like, N-terminal domain"/>
    <property type="match status" value="1"/>
</dbReference>
<evidence type="ECO:0000313" key="2">
    <source>
        <dbReference type="EMBL" id="GGG11049.1"/>
    </source>
</evidence>
<evidence type="ECO:0000259" key="1">
    <source>
        <dbReference type="Pfam" id="PF07833"/>
    </source>
</evidence>
<dbReference type="SUPFAM" id="SSF69360">
    <property type="entry name" value="Cell wall binding repeat"/>
    <property type="match status" value="2"/>
</dbReference>
<dbReference type="InterPro" id="IPR032774">
    <property type="entry name" value="WG_beta_rep"/>
</dbReference>
<comment type="caution">
    <text evidence="2">The sequence shown here is derived from an EMBL/GenBank/DDBJ whole genome shotgun (WGS) entry which is preliminary data.</text>
</comment>
<proteinExistence type="predicted"/>
<sequence length="452" mass="49116">MMKVSKVAFSFLFTIFIIALVSQGTALAKSGIKVVLYGSTLQGEHLPVMKNNTVLVPFKEIFKTLGFTVSYDSASKTISGDKSGTTIKLVINQNIAWINNTPSTLQVAPQIINGSTYVPLRFISEASGLEVKWYGKSQIVSLYSKQNLYSASNGGEFGYINAQGKNVIDYQTKFTNAYPFSEGLAIVYSSGKFAGFINQQGELVIPKGNYYDAKDFSEGLAAYRTLDTVSKYGYMDITGASVIKPQFKKANNFSEGMAAVQIGSKYGYIDSLGKIIIKAQYDSAKDFSDGVALVSINGAFYYIDKKGKTLINADYSKADSFSEGLAAVKKGSKFGFINKKGKIEIPAIYEEAHSFSEGLAAVKINGKTGYLDNKGTMIIPNQFDAAGDFYEGLAAAESGGKTGFINKKGVWVIQPTLAWAQPFSNGLSYAYSEDGEVYINQTGQIVWRINQP</sequence>
<gene>
    <name evidence="2" type="ORF">GCM10010912_64360</name>
</gene>
<organism evidence="2 3">
    <name type="scientific">Paenibacillus albidus</name>
    <dbReference type="NCBI Taxonomy" id="2041023"/>
    <lineage>
        <taxon>Bacteria</taxon>
        <taxon>Bacillati</taxon>
        <taxon>Bacillota</taxon>
        <taxon>Bacilli</taxon>
        <taxon>Bacillales</taxon>
        <taxon>Paenibacillaceae</taxon>
        <taxon>Paenibacillus</taxon>
    </lineage>
</organism>
<name>A0A917D5G1_9BACL</name>
<evidence type="ECO:0000313" key="3">
    <source>
        <dbReference type="Proteomes" id="UP000637643"/>
    </source>
</evidence>
<dbReference type="AlphaFoldDB" id="A0A917D5G1"/>